<feature type="transmembrane region" description="Helical" evidence="1">
    <location>
        <begin position="20"/>
        <end position="40"/>
    </location>
</feature>
<dbReference type="GeneID" id="44078555"/>
<evidence type="ECO:0000313" key="3">
    <source>
        <dbReference type="Proteomes" id="UP000465846"/>
    </source>
</evidence>
<keyword evidence="1" id="KW-1133">Transmembrane helix</keyword>
<accession>A0A6C0UDW5</accession>
<proteinExistence type="predicted"/>
<dbReference type="EMBL" id="CP048739">
    <property type="protein sequence ID" value="QIB73535.1"/>
    <property type="molecule type" value="Genomic_DNA"/>
</dbReference>
<name>A0A6C0UDW5_9EURY</name>
<protein>
    <submittedName>
        <fullName evidence="2">Uncharacterized protein</fullName>
    </submittedName>
</protein>
<reference evidence="2 3" key="1">
    <citation type="submission" date="2020-02" db="EMBL/GenBank/DDBJ databases">
        <title>Whole genome sequence of Halogeometricum borinquense strain wsp4.</title>
        <authorList>
            <person name="Verma D.K."/>
            <person name="Gopal K."/>
            <person name="Prasad E.S."/>
        </authorList>
    </citation>
    <scope>NUCLEOTIDE SEQUENCE [LARGE SCALE GENOMIC DNA]</scope>
    <source>
        <strain evidence="3">wsp4</strain>
    </source>
</reference>
<gene>
    <name evidence="2" type="ORF">G3I44_04100</name>
</gene>
<dbReference type="RefSeq" id="WP_163485584.1">
    <property type="nucleotide sequence ID" value="NZ_CP048739.1"/>
</dbReference>
<keyword evidence="1" id="KW-0472">Membrane</keyword>
<keyword evidence="1" id="KW-0812">Transmembrane</keyword>
<organism evidence="2 3">
    <name type="scientific">Halogeometricum borinquense</name>
    <dbReference type="NCBI Taxonomy" id="60847"/>
    <lineage>
        <taxon>Archaea</taxon>
        <taxon>Methanobacteriati</taxon>
        <taxon>Methanobacteriota</taxon>
        <taxon>Stenosarchaea group</taxon>
        <taxon>Halobacteria</taxon>
        <taxon>Halobacteriales</taxon>
        <taxon>Haloferacaceae</taxon>
        <taxon>Halogeometricum</taxon>
    </lineage>
</organism>
<evidence type="ECO:0000313" key="2">
    <source>
        <dbReference type="EMBL" id="QIB73535.1"/>
    </source>
</evidence>
<dbReference type="Proteomes" id="UP000465846">
    <property type="component" value="Chromosome"/>
</dbReference>
<sequence>MADTYMDSVVALTSFANNVFTNVVAAVIASLILGAIGYVYRGRVRSRIQRLLHYAFDTTVTAQLTWVERYSEPPRADLDIDTFQRLRDVTGIDLSAESISENAIRVRSPELPTTLEIRIEECHNFDEGLESTPRYEVRIQTYADLAFGYRTMDSVKAFQTLADDVASEIRDECFPTAEQPQTFLTGTVTSKTPYRVDTLIEDDELTLRAKVRDSKMELRFEDPRYLTQGIRKYFNPL</sequence>
<evidence type="ECO:0000256" key="1">
    <source>
        <dbReference type="SAM" id="Phobius"/>
    </source>
</evidence>
<dbReference type="AlphaFoldDB" id="A0A6C0UDW5"/>